<name>A0AA87IFH9_BIFLL</name>
<proteinExistence type="predicted"/>
<dbReference type="Proteomes" id="UP000006410">
    <property type="component" value="Unassembled WGS sequence"/>
</dbReference>
<organism evidence="2 3">
    <name type="scientific">Bifidobacterium longum subsp. longum 1-6B</name>
    <dbReference type="NCBI Taxonomy" id="1161744"/>
    <lineage>
        <taxon>Bacteria</taxon>
        <taxon>Bacillati</taxon>
        <taxon>Actinomycetota</taxon>
        <taxon>Actinomycetes</taxon>
        <taxon>Bifidobacteriales</taxon>
        <taxon>Bifidobacteriaceae</taxon>
        <taxon>Bifidobacterium</taxon>
    </lineage>
</organism>
<protein>
    <submittedName>
        <fullName evidence="2">Uncharacterized protein</fullName>
    </submittedName>
</protein>
<feature type="compositionally biased region" description="Basic residues" evidence="1">
    <location>
        <begin position="111"/>
        <end position="120"/>
    </location>
</feature>
<dbReference type="RefSeq" id="WP_007055288.1">
    <property type="nucleotide sequence ID" value="NZ_AJTF01000044.1"/>
</dbReference>
<reference evidence="2 3" key="1">
    <citation type="journal article" date="2013" name="Genome Announc.">
        <title>Draft Genome Sequences of Two Pairs of Human Intestinal Bifidobacterium longum subsp. longum Strains, 44B and 1-6B and 35B and 2-2B, Consecutively Isolated from Two Children after a 5-Year Time Period.</title>
        <authorList>
            <person name="Shkoporov A.N."/>
            <person name="Efimov B.A."/>
            <person name="Khokhlova E.V."/>
            <person name="Chaplin A.V."/>
            <person name="Kafarskaya L.I."/>
            <person name="Durkin A.S."/>
            <person name="McCorrison J."/>
            <person name="Torralba M."/>
            <person name="Gillis M."/>
            <person name="Sutton G."/>
            <person name="Weibel D.B."/>
            <person name="Nelson K.E."/>
            <person name="Smeianov V.V."/>
        </authorList>
    </citation>
    <scope>NUCLEOTIDE SEQUENCE [LARGE SCALE GENOMIC DNA]</scope>
    <source>
        <strain evidence="2 3">1-6B</strain>
    </source>
</reference>
<evidence type="ECO:0000313" key="2">
    <source>
        <dbReference type="EMBL" id="EIJ27369.1"/>
    </source>
</evidence>
<feature type="region of interest" description="Disordered" evidence="1">
    <location>
        <begin position="97"/>
        <end position="120"/>
    </location>
</feature>
<evidence type="ECO:0000313" key="3">
    <source>
        <dbReference type="Proteomes" id="UP000006410"/>
    </source>
</evidence>
<dbReference type="EMBL" id="AJTF01000044">
    <property type="protein sequence ID" value="EIJ27369.1"/>
    <property type="molecule type" value="Genomic_DNA"/>
</dbReference>
<sequence length="120" mass="13307">MQQLLHTHTTMVRVSSSPAIINLSGFITLSTWKAISIKTTFTGAKCFVNNAALFIHSMEQQKRTAARAYQPANAKASTNLQAIADLRDLTNRGRVTVDIDAEPTRSSLPQRKAHKHIQLH</sequence>
<gene>
    <name evidence="2" type="ORF">HMPREF1313_2329</name>
</gene>
<comment type="caution">
    <text evidence="2">The sequence shown here is derived from an EMBL/GenBank/DDBJ whole genome shotgun (WGS) entry which is preliminary data.</text>
</comment>
<accession>A0AA87IFH9</accession>
<dbReference type="AlphaFoldDB" id="A0AA87IFH9"/>
<evidence type="ECO:0000256" key="1">
    <source>
        <dbReference type="SAM" id="MobiDB-lite"/>
    </source>
</evidence>